<keyword evidence="2" id="KW-1185">Reference proteome</keyword>
<evidence type="ECO:0000313" key="1">
    <source>
        <dbReference type="EMBL" id="MFB2939276.1"/>
    </source>
</evidence>
<comment type="caution">
    <text evidence="1">The sequence shown here is derived from an EMBL/GenBank/DDBJ whole genome shotgun (WGS) entry which is preliminary data.</text>
</comment>
<proteinExistence type="predicted"/>
<dbReference type="EMBL" id="JBHFNS010000094">
    <property type="protein sequence ID" value="MFB2939276.1"/>
    <property type="molecule type" value="Genomic_DNA"/>
</dbReference>
<dbReference type="RefSeq" id="WP_413260753.1">
    <property type="nucleotide sequence ID" value="NZ_JBHFNS010000094.1"/>
</dbReference>
<dbReference type="InterPro" id="IPR021256">
    <property type="entry name" value="DUF2808"/>
</dbReference>
<protein>
    <submittedName>
        <fullName evidence="1">DUF2808 domain-containing protein</fullName>
    </submittedName>
</protein>
<name>A0ABV4YKE4_9CYAN</name>
<evidence type="ECO:0000313" key="2">
    <source>
        <dbReference type="Proteomes" id="UP001576776"/>
    </source>
</evidence>
<organism evidence="1 2">
    <name type="scientific">Floridaenema fluviatile BLCC-F154</name>
    <dbReference type="NCBI Taxonomy" id="3153640"/>
    <lineage>
        <taxon>Bacteria</taxon>
        <taxon>Bacillati</taxon>
        <taxon>Cyanobacteriota</taxon>
        <taxon>Cyanophyceae</taxon>
        <taxon>Oscillatoriophycideae</taxon>
        <taxon>Aerosakkonematales</taxon>
        <taxon>Aerosakkonemataceae</taxon>
        <taxon>Floridanema</taxon>
        <taxon>Floridanema fluviatile</taxon>
    </lineage>
</organism>
<dbReference type="Pfam" id="PF10989">
    <property type="entry name" value="DUF2808"/>
    <property type="match status" value="1"/>
</dbReference>
<accession>A0ABV4YKE4</accession>
<reference evidence="1 2" key="1">
    <citation type="submission" date="2024-09" db="EMBL/GenBank/DDBJ databases">
        <title>Floridaenema gen nov. (Aerosakkonemataceae, Aerosakkonematales ord. nov., Cyanobacteria) from benthic tropical and subtropical fresh waters, with the description of four new species.</title>
        <authorList>
            <person name="Moretto J.A."/>
            <person name="Berthold D.E."/>
            <person name="Lefler F.W."/>
            <person name="Huang I.-S."/>
            <person name="Laughinghouse H. IV."/>
        </authorList>
    </citation>
    <scope>NUCLEOTIDE SEQUENCE [LARGE SCALE GENOMIC DNA]</scope>
    <source>
        <strain evidence="1 2">BLCC-F154</strain>
    </source>
</reference>
<dbReference type="Proteomes" id="UP001576776">
    <property type="component" value="Unassembled WGS sequence"/>
</dbReference>
<gene>
    <name evidence="1" type="ORF">ACE1B6_28825</name>
</gene>
<sequence>MSKAFTKFIISPRNAYFLSAGTLLLGLFLPTPLLTSPTVASPLYKQETSSSSSCRLVRAATSCYQINVPATYHFTIQVPKNGRPLQAVSIAQKDNAETIRFDLSKNRAFIGGSFAGGPELPLASIGGSEVADPSVITVVFDRPVAPGEKVTVALQAEQNPQLVGDYLFEVTAFPVGSDRAGIDLGVTNLHFDSE</sequence>